<dbReference type="InterPro" id="IPR025420">
    <property type="entry name" value="DUF4143"/>
</dbReference>
<dbReference type="Proteomes" id="UP000005380">
    <property type="component" value="Chromosome"/>
</dbReference>
<name>W0DTI9_9GAMM</name>
<evidence type="ECO:0000313" key="2">
    <source>
        <dbReference type="EMBL" id="AHF01747.1"/>
    </source>
</evidence>
<dbReference type="KEGG" id="tao:THIAE_08240"/>
<dbReference type="STRING" id="717772.THIAE_08240"/>
<reference evidence="2 3" key="1">
    <citation type="submission" date="2013-12" db="EMBL/GenBank/DDBJ databases">
        <authorList>
            <consortium name="DOE Joint Genome Institute"/>
            <person name="Kappler U."/>
            <person name="Huntemann M."/>
            <person name="Han J."/>
            <person name="Chen A."/>
            <person name="Kyrpides N."/>
            <person name="Mavromatis K."/>
            <person name="Markowitz V."/>
            <person name="Palaniappan K."/>
            <person name="Ivanova N."/>
            <person name="Schaumberg A."/>
            <person name="Pati A."/>
            <person name="Liolios K."/>
            <person name="Nordberg H.P."/>
            <person name="Cantor M.N."/>
            <person name="Hua S.X."/>
            <person name="Woyke T."/>
        </authorList>
    </citation>
    <scope>NUCLEOTIDE SEQUENCE [LARGE SCALE GENOMIC DNA]</scope>
    <source>
        <strain evidence="3">AL2</strain>
    </source>
</reference>
<dbReference type="SUPFAM" id="SSF52540">
    <property type="entry name" value="P-loop containing nucleoside triphosphate hydrolases"/>
    <property type="match status" value="1"/>
</dbReference>
<dbReference type="Pfam" id="PF13635">
    <property type="entry name" value="DUF4143"/>
    <property type="match status" value="1"/>
</dbReference>
<organism evidence="2 3">
    <name type="scientific">Thiomicrospira aerophila AL3</name>
    <dbReference type="NCBI Taxonomy" id="717772"/>
    <lineage>
        <taxon>Bacteria</taxon>
        <taxon>Pseudomonadati</taxon>
        <taxon>Pseudomonadota</taxon>
        <taxon>Gammaproteobacteria</taxon>
        <taxon>Thiotrichales</taxon>
        <taxon>Piscirickettsiaceae</taxon>
        <taxon>Thiomicrospira</taxon>
    </lineage>
</organism>
<sequence>MKDIIANAKRLYRLKLNQTLPEYKRYLFNPLQTSPAKLTAIYGSRGIGKTTLLMQLLQASPLPKESTLYISCDHPMFQDVSLFDFVEAFSQLGGALICIDEVHEAKDFEQALKSIYDFLDIKVYFTGSSAIQLVNPDLSRRYSMHHLAPLSFREMLEITQQVALPVYPLDALFEQHEQIAHEVIDRLTDKKILKHFQQFLSVGAYPFYFEDPSKYVDRINETINLVLHQDLAKIFQIQPDKIDNLKKLLLTLCVTKPLELSMDKLASTVGITKATLYKYIRYLDDAELIRHITHEGKRFAAMRKSDKLYLAHPNLFEALCLNQNVGTLRETFFVSALLPSYRLHYVDQGDFLVNETYQVEIGGKNKGFEQLNSIENSYVVSDDIEVGFDRRIPLWLFGFLR</sequence>
<proteinExistence type="predicted"/>
<dbReference type="InterPro" id="IPR003593">
    <property type="entry name" value="AAA+_ATPase"/>
</dbReference>
<dbReference type="PANTHER" id="PTHR42990:SF1">
    <property type="entry name" value="AAA+ ATPASE DOMAIN-CONTAINING PROTEIN"/>
    <property type="match status" value="1"/>
</dbReference>
<dbReference type="SMART" id="SM00382">
    <property type="entry name" value="AAA"/>
    <property type="match status" value="1"/>
</dbReference>
<keyword evidence="3" id="KW-1185">Reference proteome</keyword>
<dbReference type="Pfam" id="PF13173">
    <property type="entry name" value="AAA_14"/>
    <property type="match status" value="1"/>
</dbReference>
<dbReference type="Gene3D" id="3.40.50.300">
    <property type="entry name" value="P-loop containing nucleotide triphosphate hydrolases"/>
    <property type="match status" value="1"/>
</dbReference>
<evidence type="ECO:0000313" key="3">
    <source>
        <dbReference type="Proteomes" id="UP000005380"/>
    </source>
</evidence>
<dbReference type="HOGENOM" id="CLU_058017_0_0_6"/>
<accession>W0DTI9</accession>
<dbReference type="OrthoDB" id="9768467at2"/>
<dbReference type="InterPro" id="IPR027417">
    <property type="entry name" value="P-loop_NTPase"/>
</dbReference>
<gene>
    <name evidence="2" type="ORF">THIAE_08240</name>
</gene>
<protein>
    <submittedName>
        <fullName evidence="2">ATPase AAA</fullName>
    </submittedName>
</protein>
<dbReference type="EMBL" id="CP007030">
    <property type="protein sequence ID" value="AHF01747.1"/>
    <property type="molecule type" value="Genomic_DNA"/>
</dbReference>
<feature type="domain" description="AAA+ ATPase" evidence="1">
    <location>
        <begin position="35"/>
        <end position="153"/>
    </location>
</feature>
<dbReference type="PANTHER" id="PTHR42990">
    <property type="entry name" value="ATPASE"/>
    <property type="match status" value="1"/>
</dbReference>
<dbReference type="AlphaFoldDB" id="W0DTI9"/>
<dbReference type="InterPro" id="IPR041682">
    <property type="entry name" value="AAA_14"/>
</dbReference>
<dbReference type="RefSeq" id="WP_006460735.1">
    <property type="nucleotide sequence ID" value="NZ_CP007030.1"/>
</dbReference>
<dbReference type="eggNOG" id="COG1373">
    <property type="taxonomic scope" value="Bacteria"/>
</dbReference>
<dbReference type="InParanoid" id="W0DTI9"/>
<evidence type="ECO:0000259" key="1">
    <source>
        <dbReference type="SMART" id="SM00382"/>
    </source>
</evidence>